<keyword evidence="4" id="KW-1185">Reference proteome</keyword>
<proteinExistence type="predicted"/>
<protein>
    <submittedName>
        <fullName evidence="3">Uncharacterized protein</fullName>
    </submittedName>
</protein>
<keyword evidence="2" id="KW-1133">Transmembrane helix</keyword>
<evidence type="ECO:0000313" key="3">
    <source>
        <dbReference type="EMBL" id="KAF9947626.1"/>
    </source>
</evidence>
<gene>
    <name evidence="3" type="ORF">BGZ65_008675</name>
</gene>
<feature type="coiled-coil region" evidence="1">
    <location>
        <begin position="90"/>
        <end position="117"/>
    </location>
</feature>
<organism evidence="3 4">
    <name type="scientific">Modicella reniformis</name>
    <dbReference type="NCBI Taxonomy" id="1440133"/>
    <lineage>
        <taxon>Eukaryota</taxon>
        <taxon>Fungi</taxon>
        <taxon>Fungi incertae sedis</taxon>
        <taxon>Mucoromycota</taxon>
        <taxon>Mortierellomycotina</taxon>
        <taxon>Mortierellomycetes</taxon>
        <taxon>Mortierellales</taxon>
        <taxon>Mortierellaceae</taxon>
        <taxon>Modicella</taxon>
    </lineage>
</organism>
<keyword evidence="1" id="KW-0175">Coiled coil</keyword>
<evidence type="ECO:0000256" key="2">
    <source>
        <dbReference type="SAM" id="Phobius"/>
    </source>
</evidence>
<comment type="caution">
    <text evidence="3">The sequence shown here is derived from an EMBL/GenBank/DDBJ whole genome shotgun (WGS) entry which is preliminary data.</text>
</comment>
<evidence type="ECO:0000256" key="1">
    <source>
        <dbReference type="SAM" id="Coils"/>
    </source>
</evidence>
<evidence type="ECO:0000313" key="4">
    <source>
        <dbReference type="Proteomes" id="UP000749646"/>
    </source>
</evidence>
<keyword evidence="2" id="KW-0472">Membrane</keyword>
<dbReference type="OrthoDB" id="264603at2759"/>
<keyword evidence="2" id="KW-0812">Transmembrane</keyword>
<dbReference type="Proteomes" id="UP000749646">
    <property type="component" value="Unassembled WGS sequence"/>
</dbReference>
<reference evidence="3" key="1">
    <citation type="journal article" date="2020" name="Fungal Divers.">
        <title>Resolving the Mortierellaceae phylogeny through synthesis of multi-gene phylogenetics and phylogenomics.</title>
        <authorList>
            <person name="Vandepol N."/>
            <person name="Liber J."/>
            <person name="Desiro A."/>
            <person name="Na H."/>
            <person name="Kennedy M."/>
            <person name="Barry K."/>
            <person name="Grigoriev I.V."/>
            <person name="Miller A.N."/>
            <person name="O'Donnell K."/>
            <person name="Stajich J.E."/>
            <person name="Bonito G."/>
        </authorList>
    </citation>
    <scope>NUCLEOTIDE SEQUENCE</scope>
    <source>
        <strain evidence="3">MES-2147</strain>
    </source>
</reference>
<dbReference type="AlphaFoldDB" id="A0A9P6IU93"/>
<feature type="non-terminal residue" evidence="3">
    <location>
        <position position="1"/>
    </location>
</feature>
<dbReference type="EMBL" id="JAAAHW010007543">
    <property type="protein sequence ID" value="KAF9947626.1"/>
    <property type="molecule type" value="Genomic_DNA"/>
</dbReference>
<name>A0A9P6IU93_9FUNG</name>
<accession>A0A9P6IU93</accession>
<sequence>WPTIEREAKDQIVEKKVRCVFLPAVERAVPQLKEQQQEDSDYIEDNTLEWSQPTESVTPGSPSSPLAVRNIPDFDSLASTNDVFVLKRELETAQGTIQHLQDTLEKLRSEAYMIRQRKPEQSSSSAYTYSAVQSDDSIEPTYPLSYVAGAAAVAFIFAYIFF</sequence>
<feature type="transmembrane region" description="Helical" evidence="2">
    <location>
        <begin position="142"/>
        <end position="161"/>
    </location>
</feature>